<keyword evidence="4" id="KW-1003">Cell membrane</keyword>
<dbReference type="InterPro" id="IPR005467">
    <property type="entry name" value="His_kinase_dom"/>
</dbReference>
<dbReference type="SMART" id="SM00387">
    <property type="entry name" value="HATPase_c"/>
    <property type="match status" value="1"/>
</dbReference>
<evidence type="ECO:0000313" key="17">
    <source>
        <dbReference type="EMBL" id="MCM1992220.1"/>
    </source>
</evidence>
<evidence type="ECO:0000256" key="8">
    <source>
        <dbReference type="ARBA" id="ARBA00022741"/>
    </source>
</evidence>
<keyword evidence="13 14" id="KW-0472">Membrane</keyword>
<evidence type="ECO:0000256" key="3">
    <source>
        <dbReference type="ARBA" id="ARBA00012438"/>
    </source>
</evidence>
<dbReference type="PANTHER" id="PTHR45528">
    <property type="entry name" value="SENSOR HISTIDINE KINASE CPXA"/>
    <property type="match status" value="1"/>
</dbReference>
<dbReference type="GO" id="GO:0000155">
    <property type="term" value="F:phosphorelay sensor kinase activity"/>
    <property type="evidence" value="ECO:0007669"/>
    <property type="project" value="InterPro"/>
</dbReference>
<dbReference type="GO" id="GO:0005524">
    <property type="term" value="F:ATP binding"/>
    <property type="evidence" value="ECO:0007669"/>
    <property type="project" value="UniProtKB-KW"/>
</dbReference>
<keyword evidence="12" id="KW-0902">Two-component regulatory system</keyword>
<dbReference type="PRINTS" id="PR00344">
    <property type="entry name" value="BCTRLSENSOR"/>
</dbReference>
<comment type="subcellular location">
    <subcellularLocation>
        <location evidence="2">Cell membrane</location>
        <topology evidence="2">Multi-pass membrane protein</topology>
    </subcellularLocation>
</comment>
<dbReference type="Proteomes" id="UP001056429">
    <property type="component" value="Unassembled WGS sequence"/>
</dbReference>
<dbReference type="RefSeq" id="WP_250861384.1">
    <property type="nucleotide sequence ID" value="NZ_JAGSOJ010000005.1"/>
</dbReference>
<dbReference type="PANTHER" id="PTHR45528:SF1">
    <property type="entry name" value="SENSOR HISTIDINE KINASE CPXA"/>
    <property type="match status" value="1"/>
</dbReference>
<gene>
    <name evidence="17" type="ORF">KDK92_21060</name>
</gene>
<evidence type="ECO:0000256" key="13">
    <source>
        <dbReference type="ARBA" id="ARBA00023136"/>
    </source>
</evidence>
<evidence type="ECO:0000256" key="4">
    <source>
        <dbReference type="ARBA" id="ARBA00022475"/>
    </source>
</evidence>
<evidence type="ECO:0000256" key="9">
    <source>
        <dbReference type="ARBA" id="ARBA00022777"/>
    </source>
</evidence>
<dbReference type="EC" id="2.7.13.3" evidence="3"/>
<organism evidence="17 18">
    <name type="scientific">Oceanirhabdus seepicola</name>
    <dbReference type="NCBI Taxonomy" id="2828781"/>
    <lineage>
        <taxon>Bacteria</taxon>
        <taxon>Bacillati</taxon>
        <taxon>Bacillota</taxon>
        <taxon>Clostridia</taxon>
        <taxon>Eubacteriales</taxon>
        <taxon>Clostridiaceae</taxon>
        <taxon>Oceanirhabdus</taxon>
    </lineage>
</organism>
<keyword evidence="7 14" id="KW-0812">Transmembrane</keyword>
<keyword evidence="10" id="KW-0067">ATP-binding</keyword>
<evidence type="ECO:0000256" key="1">
    <source>
        <dbReference type="ARBA" id="ARBA00000085"/>
    </source>
</evidence>
<evidence type="ECO:0000256" key="6">
    <source>
        <dbReference type="ARBA" id="ARBA00022679"/>
    </source>
</evidence>
<feature type="domain" description="Histidine kinase" evidence="15">
    <location>
        <begin position="254"/>
        <end position="473"/>
    </location>
</feature>
<evidence type="ECO:0000256" key="11">
    <source>
        <dbReference type="ARBA" id="ARBA00022989"/>
    </source>
</evidence>
<dbReference type="CDD" id="cd00075">
    <property type="entry name" value="HATPase"/>
    <property type="match status" value="1"/>
</dbReference>
<feature type="transmembrane region" description="Helical" evidence="14">
    <location>
        <begin position="20"/>
        <end position="49"/>
    </location>
</feature>
<dbReference type="PROSITE" id="PS50885">
    <property type="entry name" value="HAMP"/>
    <property type="match status" value="1"/>
</dbReference>
<comment type="catalytic activity">
    <reaction evidence="1">
        <text>ATP + protein L-histidine = ADP + protein N-phospho-L-histidine.</text>
        <dbReference type="EC" id="2.7.13.3"/>
    </reaction>
</comment>
<comment type="caution">
    <text evidence="17">The sequence shown here is derived from an EMBL/GenBank/DDBJ whole genome shotgun (WGS) entry which is preliminary data.</text>
</comment>
<evidence type="ECO:0000256" key="5">
    <source>
        <dbReference type="ARBA" id="ARBA00022553"/>
    </source>
</evidence>
<evidence type="ECO:0000313" key="18">
    <source>
        <dbReference type="Proteomes" id="UP001056429"/>
    </source>
</evidence>
<dbReference type="SMART" id="SM00388">
    <property type="entry name" value="HisKA"/>
    <property type="match status" value="1"/>
</dbReference>
<evidence type="ECO:0000256" key="2">
    <source>
        <dbReference type="ARBA" id="ARBA00004651"/>
    </source>
</evidence>
<keyword evidence="6" id="KW-0808">Transferase</keyword>
<dbReference type="CDD" id="cd00082">
    <property type="entry name" value="HisKA"/>
    <property type="match status" value="1"/>
</dbReference>
<dbReference type="InterPro" id="IPR003594">
    <property type="entry name" value="HATPase_dom"/>
</dbReference>
<evidence type="ECO:0000256" key="14">
    <source>
        <dbReference type="SAM" id="Phobius"/>
    </source>
</evidence>
<accession>A0A9J6P7G9</accession>
<dbReference type="InterPro" id="IPR050398">
    <property type="entry name" value="HssS/ArlS-like"/>
</dbReference>
<dbReference type="Pfam" id="PF00512">
    <property type="entry name" value="HisKA"/>
    <property type="match status" value="1"/>
</dbReference>
<dbReference type="Gene3D" id="6.10.340.10">
    <property type="match status" value="1"/>
</dbReference>
<dbReference type="InterPro" id="IPR004358">
    <property type="entry name" value="Sig_transdc_His_kin-like_C"/>
</dbReference>
<proteinExistence type="predicted"/>
<evidence type="ECO:0000259" key="16">
    <source>
        <dbReference type="PROSITE" id="PS50885"/>
    </source>
</evidence>
<dbReference type="InterPro" id="IPR003661">
    <property type="entry name" value="HisK_dim/P_dom"/>
</dbReference>
<evidence type="ECO:0000256" key="12">
    <source>
        <dbReference type="ARBA" id="ARBA00023012"/>
    </source>
</evidence>
<evidence type="ECO:0000256" key="7">
    <source>
        <dbReference type="ARBA" id="ARBA00022692"/>
    </source>
</evidence>
<feature type="domain" description="HAMP" evidence="16">
    <location>
        <begin position="187"/>
        <end position="239"/>
    </location>
</feature>
<dbReference type="SUPFAM" id="SSF55874">
    <property type="entry name" value="ATPase domain of HSP90 chaperone/DNA topoisomerase II/histidine kinase"/>
    <property type="match status" value="1"/>
</dbReference>
<dbReference type="InterPro" id="IPR036890">
    <property type="entry name" value="HATPase_C_sf"/>
</dbReference>
<keyword evidence="11 14" id="KW-1133">Transmembrane helix</keyword>
<dbReference type="Gene3D" id="1.10.287.130">
    <property type="match status" value="1"/>
</dbReference>
<dbReference type="Pfam" id="PF02518">
    <property type="entry name" value="HATPase_c"/>
    <property type="match status" value="1"/>
</dbReference>
<dbReference type="FunFam" id="1.10.287.130:FF:000001">
    <property type="entry name" value="Two-component sensor histidine kinase"/>
    <property type="match status" value="1"/>
</dbReference>
<feature type="transmembrane region" description="Helical" evidence="14">
    <location>
        <begin position="163"/>
        <end position="185"/>
    </location>
</feature>
<dbReference type="SUPFAM" id="SSF47384">
    <property type="entry name" value="Homodimeric domain of signal transducing histidine kinase"/>
    <property type="match status" value="1"/>
</dbReference>
<dbReference type="AlphaFoldDB" id="A0A9J6P7G9"/>
<evidence type="ECO:0000256" key="10">
    <source>
        <dbReference type="ARBA" id="ARBA00022840"/>
    </source>
</evidence>
<keyword evidence="5" id="KW-0597">Phosphoprotein</keyword>
<keyword evidence="9 17" id="KW-0418">Kinase</keyword>
<protein>
    <recommendedName>
        <fullName evidence="3">histidine kinase</fullName>
        <ecNumber evidence="3">2.7.13.3</ecNumber>
    </recommendedName>
</protein>
<keyword evidence="18" id="KW-1185">Reference proteome</keyword>
<sequence>MKKNQISQNKKFYVTLINNYALFTISTLIIILIVLSFGIFKLIGLFVLLSEDDNINKQIPILEKGQYKNIDISHISKKNGWIEIIDENYNIIYSKGNVKEERRSYTKNELDAILNPESLPYSIKKYEFKSSSGQNLLLLSKTPKQNITTGGSDKVSSYVKNSIFQLVMIFIGLYILNILLFILWLNKKVKKPLSKINKAMNSFTETNQEIYLDYEGSEEFVQICDSFNHLVKRLKTMEKEKKMVEESRQKILADISHDLKTPITTIQGYAKAISEGYVTDKEDINKYLNIIYKKSTRVTDLINLLFEYVKLRHPNFKLNLTLNNLGEFIRELIAENYEHIEDKGFLLEFSIPEKELLFNFDKNQLKRAISNLISNSLKYNEPGTCINIEVGDTDSNYIIIVADNGIGIPEHVRNELFVPFVTGDESRNINGGTGLGLSITKEIIEKHGGQIHLASSEESEYITEFKIILPKPKT</sequence>
<dbReference type="GO" id="GO:0005886">
    <property type="term" value="C:plasma membrane"/>
    <property type="evidence" value="ECO:0007669"/>
    <property type="project" value="UniProtKB-SubCell"/>
</dbReference>
<reference evidence="17" key="2">
    <citation type="submission" date="2021-04" db="EMBL/GenBank/DDBJ databases">
        <authorList>
            <person name="Dong X."/>
        </authorList>
    </citation>
    <scope>NUCLEOTIDE SEQUENCE</scope>
    <source>
        <strain evidence="17">ZWT</strain>
    </source>
</reference>
<evidence type="ECO:0000259" key="15">
    <source>
        <dbReference type="PROSITE" id="PS50109"/>
    </source>
</evidence>
<dbReference type="Gene3D" id="3.30.565.10">
    <property type="entry name" value="Histidine kinase-like ATPase, C-terminal domain"/>
    <property type="match status" value="1"/>
</dbReference>
<dbReference type="EMBL" id="JAGSOJ010000005">
    <property type="protein sequence ID" value="MCM1992220.1"/>
    <property type="molecule type" value="Genomic_DNA"/>
</dbReference>
<dbReference type="PROSITE" id="PS50109">
    <property type="entry name" value="HIS_KIN"/>
    <property type="match status" value="1"/>
</dbReference>
<dbReference type="InterPro" id="IPR003660">
    <property type="entry name" value="HAMP_dom"/>
</dbReference>
<name>A0A9J6P7G9_9CLOT</name>
<keyword evidence="8" id="KW-0547">Nucleotide-binding</keyword>
<reference evidence="17" key="1">
    <citation type="journal article" date="2021" name="mSystems">
        <title>Bacteria and Archaea Synergistically Convert Glycine Betaine to Biogenic Methane in the Formosa Cold Seep of the South China Sea.</title>
        <authorList>
            <person name="Li L."/>
            <person name="Zhang W."/>
            <person name="Zhang S."/>
            <person name="Song L."/>
            <person name="Sun Q."/>
            <person name="Zhang H."/>
            <person name="Xiang H."/>
            <person name="Dong X."/>
        </authorList>
    </citation>
    <scope>NUCLEOTIDE SEQUENCE</scope>
    <source>
        <strain evidence="17">ZWT</strain>
    </source>
</reference>
<dbReference type="InterPro" id="IPR036097">
    <property type="entry name" value="HisK_dim/P_sf"/>
</dbReference>